<keyword evidence="2" id="KW-0456">Lyase</keyword>
<proteinExistence type="predicted"/>
<dbReference type="Proteomes" id="UP000061587">
    <property type="component" value="Chromosome"/>
</dbReference>
<evidence type="ECO:0000313" key="2">
    <source>
        <dbReference type="EMBL" id="ALK86423.1"/>
    </source>
</evidence>
<dbReference type="InterPro" id="IPR034641">
    <property type="entry name" value="RGL11"/>
</dbReference>
<dbReference type="Pfam" id="PF21348">
    <property type="entry name" value="RGL11_C"/>
    <property type="match status" value="1"/>
</dbReference>
<reference evidence="3" key="1">
    <citation type="submission" date="2015-10" db="EMBL/GenBank/DDBJ databases">
        <title>Extensive mobilome-driven genome diversification in gut-associated Bacteroides vulgatus mpk.</title>
        <authorList>
            <person name="Beier S."/>
            <person name="Lange A."/>
            <person name="Huson D.H."/>
            <person name="Frick J.-S."/>
            <person name="Autenrieth I.B."/>
        </authorList>
    </citation>
    <scope>NUCLEOTIDE SEQUENCE [LARGE SCALE GENOMIC DNA]</scope>
    <source>
        <strain evidence="3">mpk</strain>
    </source>
</reference>
<name>A0A0P0L9A9_PHOVU</name>
<reference evidence="2 3" key="2">
    <citation type="journal article" date="2016" name="Genome Biol. Evol.">
        <title>Extensive mobilome-driven genome diversification in mouse gut-associated Bacteroides vulgatus mpk.</title>
        <authorList>
            <person name="Lange A."/>
            <person name="Beier S."/>
            <person name="Steimle A."/>
            <person name="Autenrieth I.B."/>
            <person name="Huson D.H."/>
            <person name="Frick J.S."/>
        </authorList>
    </citation>
    <scope>NUCLEOTIDE SEQUENCE [LARGE SCALE GENOMIC DNA]</scope>
    <source>
        <strain evidence="3">mpk</strain>
    </source>
</reference>
<dbReference type="InterPro" id="IPR049366">
    <property type="entry name" value="RGL11_C"/>
</dbReference>
<evidence type="ECO:0000259" key="1">
    <source>
        <dbReference type="Pfam" id="PF21348"/>
    </source>
</evidence>
<dbReference type="PANTHER" id="PTHR43118:SF1">
    <property type="entry name" value="RHAMNOGALACTURONAN LYASE (EUROFUNG)"/>
    <property type="match status" value="1"/>
</dbReference>
<sequence length="291" mass="32089">MVRGWYGRTVVAAWTFTNGALKHTWTFDSAAPGWETYSGMGNHSVTVADFDGDGCDEICVGAMTVDHDGKGLFTTGLRHGDALHAGRFIPSRQGMQVFGVHENEGDNEIVKRTPAVAMFDGATGEIIWQDGLGQDAGRGVAADIDPRYDGAECWCNIGGLRRGDTGEIICNRKPDSCNFTIYWDADPLAELLDHVSISKWNWNAESTDLLLKAEGVVSNNGTKGNPCLSGDILGDWREEVIWASEDQTELRIYSTTIPAVDRRATWMNDRQYRLAIAWQNVAYNQPPHPSF</sequence>
<gene>
    <name evidence="2" type="ORF">BvMPK_3865</name>
</gene>
<evidence type="ECO:0000313" key="3">
    <source>
        <dbReference type="Proteomes" id="UP000061587"/>
    </source>
</evidence>
<dbReference type="EMBL" id="CP013020">
    <property type="protein sequence ID" value="ALK86423.1"/>
    <property type="molecule type" value="Genomic_DNA"/>
</dbReference>
<feature type="domain" description="Rhamnogalacturonan lyase family 11 C-terminal" evidence="1">
    <location>
        <begin position="1"/>
        <end position="291"/>
    </location>
</feature>
<dbReference type="SUPFAM" id="SSF69318">
    <property type="entry name" value="Integrin alpha N-terminal domain"/>
    <property type="match status" value="1"/>
</dbReference>
<dbReference type="GO" id="GO:0016829">
    <property type="term" value="F:lyase activity"/>
    <property type="evidence" value="ECO:0007669"/>
    <property type="project" value="UniProtKB-KW"/>
</dbReference>
<protein>
    <submittedName>
        <fullName evidence="2">Rhamnogalacturonan lyase in rhamnose utilization cluster</fullName>
    </submittedName>
</protein>
<organism evidence="2 3">
    <name type="scientific">Phocaeicola vulgatus</name>
    <name type="common">Bacteroides vulgatus</name>
    <dbReference type="NCBI Taxonomy" id="821"/>
    <lineage>
        <taxon>Bacteria</taxon>
        <taxon>Pseudomonadati</taxon>
        <taxon>Bacteroidota</taxon>
        <taxon>Bacteroidia</taxon>
        <taxon>Bacteroidales</taxon>
        <taxon>Bacteroidaceae</taxon>
        <taxon>Phocaeicola</taxon>
    </lineage>
</organism>
<dbReference type="PANTHER" id="PTHR43118">
    <property type="entry name" value="RHAMNOGALACTURONAN LYASE (EUROFUNG)"/>
    <property type="match status" value="1"/>
</dbReference>
<accession>A0A0P0L9A9</accession>
<dbReference type="InterPro" id="IPR028994">
    <property type="entry name" value="Integrin_alpha_N"/>
</dbReference>
<dbReference type="PATRIC" id="fig|821.40.peg.4635"/>
<dbReference type="AlphaFoldDB" id="A0A0P0L9A9"/>